<reference evidence="2 3" key="1">
    <citation type="submission" date="2024-05" db="EMBL/GenBank/DDBJ databases">
        <title>Genome sequencing and assembly of Indian major carp, Cirrhinus mrigala (Hamilton, 1822).</title>
        <authorList>
            <person name="Mohindra V."/>
            <person name="Chowdhury L.M."/>
            <person name="Lal K."/>
            <person name="Jena J.K."/>
        </authorList>
    </citation>
    <scope>NUCLEOTIDE SEQUENCE [LARGE SCALE GENOMIC DNA]</scope>
    <source>
        <strain evidence="2">CM1030</strain>
        <tissue evidence="2">Blood</tissue>
    </source>
</reference>
<proteinExistence type="predicted"/>
<organism evidence="2 3">
    <name type="scientific">Cirrhinus mrigala</name>
    <name type="common">Mrigala</name>
    <dbReference type="NCBI Taxonomy" id="683832"/>
    <lineage>
        <taxon>Eukaryota</taxon>
        <taxon>Metazoa</taxon>
        <taxon>Chordata</taxon>
        <taxon>Craniata</taxon>
        <taxon>Vertebrata</taxon>
        <taxon>Euteleostomi</taxon>
        <taxon>Actinopterygii</taxon>
        <taxon>Neopterygii</taxon>
        <taxon>Teleostei</taxon>
        <taxon>Ostariophysi</taxon>
        <taxon>Cypriniformes</taxon>
        <taxon>Cyprinidae</taxon>
        <taxon>Labeoninae</taxon>
        <taxon>Labeonini</taxon>
        <taxon>Cirrhinus</taxon>
    </lineage>
</organism>
<evidence type="ECO:0000256" key="1">
    <source>
        <dbReference type="SAM" id="Coils"/>
    </source>
</evidence>
<comment type="caution">
    <text evidence="2">The sequence shown here is derived from an EMBL/GenBank/DDBJ whole genome shotgun (WGS) entry which is preliminary data.</text>
</comment>
<feature type="non-terminal residue" evidence="2">
    <location>
        <position position="130"/>
    </location>
</feature>
<keyword evidence="3" id="KW-1185">Reference proteome</keyword>
<dbReference type="Proteomes" id="UP001529510">
    <property type="component" value="Unassembled WGS sequence"/>
</dbReference>
<feature type="non-terminal residue" evidence="2">
    <location>
        <position position="1"/>
    </location>
</feature>
<gene>
    <name evidence="2" type="ORF">M9458_053867</name>
</gene>
<keyword evidence="1" id="KW-0175">Coiled coil</keyword>
<name>A0ABD0MQF9_CIRMR</name>
<evidence type="ECO:0000313" key="3">
    <source>
        <dbReference type="Proteomes" id="UP001529510"/>
    </source>
</evidence>
<feature type="coiled-coil region" evidence="1">
    <location>
        <begin position="12"/>
        <end position="39"/>
    </location>
</feature>
<dbReference type="Gene3D" id="3.30.70.1820">
    <property type="entry name" value="L1 transposable element, RRM domain"/>
    <property type="match status" value="1"/>
</dbReference>
<sequence>LTCSHEAMNRQVEDVMDKVLSLQSKVEMLEKENESLKEKCCGIPEREGESVKMVVIELFRSLSPLSMEKLQDMVDIAHRLGPKSGNSNPRRIIVQFLSRTCRDAIWTEAKRSELLRRKFESWKISLRMTR</sequence>
<dbReference type="EMBL" id="JAMKFB020000269">
    <property type="protein sequence ID" value="KAL0150831.1"/>
    <property type="molecule type" value="Genomic_DNA"/>
</dbReference>
<protein>
    <submittedName>
        <fullName evidence="2">Uncharacterized protein</fullName>
    </submittedName>
</protein>
<evidence type="ECO:0000313" key="2">
    <source>
        <dbReference type="EMBL" id="KAL0150831.1"/>
    </source>
</evidence>
<dbReference type="AlphaFoldDB" id="A0ABD0MQF9"/>
<accession>A0ABD0MQF9</accession>